<keyword evidence="1" id="KW-0963">Cytoplasm</keyword>
<evidence type="ECO:0000313" key="2">
    <source>
        <dbReference type="EMBL" id="MFE8700622.1"/>
    </source>
</evidence>
<dbReference type="InterPro" id="IPR004446">
    <property type="entry name" value="Heptose_bisP_phosphatase"/>
</dbReference>
<keyword evidence="3" id="KW-1185">Reference proteome</keyword>
<reference evidence="2 3" key="1">
    <citation type="submission" date="2024-08" db="EMBL/GenBank/DDBJ databases">
        <title>Two novel Cytobacillus novel species.</title>
        <authorList>
            <person name="Liu G."/>
        </authorList>
    </citation>
    <scope>NUCLEOTIDE SEQUENCE [LARGE SCALE GENOMIC DNA]</scope>
    <source>
        <strain evidence="2 3">FJAT-54145</strain>
    </source>
</reference>
<evidence type="ECO:0000256" key="1">
    <source>
        <dbReference type="PIRNR" id="PIRNR004682"/>
    </source>
</evidence>
<dbReference type="Proteomes" id="UP001601059">
    <property type="component" value="Unassembled WGS sequence"/>
</dbReference>
<dbReference type="Pfam" id="PF13242">
    <property type="entry name" value="Hydrolase_like"/>
    <property type="match status" value="1"/>
</dbReference>
<dbReference type="NCBIfam" id="TIGR01662">
    <property type="entry name" value="HAD-SF-IIIA"/>
    <property type="match status" value="1"/>
</dbReference>
<keyword evidence="1 2" id="KW-0378">Hydrolase</keyword>
<comment type="caution">
    <text evidence="2">The sequence shown here is derived from an EMBL/GenBank/DDBJ whole genome shotgun (WGS) entry which is preliminary data.</text>
</comment>
<dbReference type="RefSeq" id="WP_389359990.1">
    <property type="nucleotide sequence ID" value="NZ_JBIACK010000003.1"/>
</dbReference>
<dbReference type="EC" id="3.1.3.-" evidence="1"/>
<comment type="subcellular location">
    <subcellularLocation>
        <location evidence="1">Cytoplasm</location>
    </subcellularLocation>
</comment>
<dbReference type="InterPro" id="IPR023214">
    <property type="entry name" value="HAD_sf"/>
</dbReference>
<dbReference type="Gene3D" id="3.40.50.1000">
    <property type="entry name" value="HAD superfamily/HAD-like"/>
    <property type="match status" value="1"/>
</dbReference>
<dbReference type="PANTHER" id="PTHR42891:SF1">
    <property type="entry name" value="D-GLYCERO-BETA-D-MANNO-HEPTOSE-1,7-BISPHOSPHATE 7-PHOSPHATASE"/>
    <property type="match status" value="1"/>
</dbReference>
<keyword evidence="1" id="KW-0119">Carbohydrate metabolism</keyword>
<dbReference type="SUPFAM" id="SSF56784">
    <property type="entry name" value="HAD-like"/>
    <property type="match status" value="1"/>
</dbReference>
<name>A0ABW6KD56_9BACI</name>
<gene>
    <name evidence="2" type="ORF">ACFYKX_08360</name>
</gene>
<organism evidence="2 3">
    <name type="scientific">Cytobacillus spartinae</name>
    <dbReference type="NCBI Taxonomy" id="3299023"/>
    <lineage>
        <taxon>Bacteria</taxon>
        <taxon>Bacillati</taxon>
        <taxon>Bacillota</taxon>
        <taxon>Bacilli</taxon>
        <taxon>Bacillales</taxon>
        <taxon>Bacillaceae</taxon>
        <taxon>Cytobacillus</taxon>
    </lineage>
</organism>
<dbReference type="InterPro" id="IPR006549">
    <property type="entry name" value="HAD-SF_hydro_IIIA"/>
</dbReference>
<dbReference type="PANTHER" id="PTHR42891">
    <property type="entry name" value="D-GLYCERO-BETA-D-MANNO-HEPTOSE-1,7-BISPHOSPHATE 7-PHOSPHATASE"/>
    <property type="match status" value="1"/>
</dbReference>
<dbReference type="InterPro" id="IPR036412">
    <property type="entry name" value="HAD-like_sf"/>
</dbReference>
<protein>
    <recommendedName>
        <fullName evidence="1">D,D-heptose 1,7-bisphosphate phosphatase</fullName>
        <ecNumber evidence="1">3.1.3.-</ecNumber>
    </recommendedName>
</protein>
<sequence length="183" mass="20461">MVNSIQAVFIDRDGTIGGNEEVILPGEFQIFSFTKASINQLKGAGKLVFSFTNQPVISKGEAKREDFERELVAFGFDGVYLCPHQHHEGCACRKPSAGMLEKAAREYKLDLRNCVVIGDRWTDLLAANEAGCLKVLVKTGVGTVTYERYRNDEYYGKWSEIAPDFVAENLEEAVDWVLRISDS</sequence>
<dbReference type="EMBL" id="JBIACK010000003">
    <property type="protein sequence ID" value="MFE8700622.1"/>
    <property type="molecule type" value="Genomic_DNA"/>
</dbReference>
<dbReference type="NCBIfam" id="NF005264">
    <property type="entry name" value="PRK06769.1"/>
    <property type="match status" value="1"/>
</dbReference>
<comment type="similarity">
    <text evidence="1">Belongs to the gmhB family.</text>
</comment>
<dbReference type="GO" id="GO:0016787">
    <property type="term" value="F:hydrolase activity"/>
    <property type="evidence" value="ECO:0007669"/>
    <property type="project" value="UniProtKB-KW"/>
</dbReference>
<evidence type="ECO:0000313" key="3">
    <source>
        <dbReference type="Proteomes" id="UP001601059"/>
    </source>
</evidence>
<accession>A0ABW6KD56</accession>
<proteinExistence type="inferred from homology"/>
<dbReference type="PIRSF" id="PIRSF004682">
    <property type="entry name" value="GmhB"/>
    <property type="match status" value="1"/>
</dbReference>